<reference evidence="1 2" key="1">
    <citation type="journal article" date="2011" name="PLoS ONE">
        <title>Core proteome of the minimal cell: comparative proteomics of three mollicute species.</title>
        <authorList>
            <person name="Fisunov G.Y."/>
            <person name="Alexeev D.G."/>
            <person name="Bazaleev N.A."/>
            <person name="Ladygina V.G."/>
            <person name="Galyamina M.A."/>
            <person name="Kondratov I.G."/>
            <person name="Zhukova N.A."/>
            <person name="Serebryakova M.V."/>
            <person name="Demina I.A."/>
            <person name="Govorun V.M."/>
        </authorList>
    </citation>
    <scope>NUCLEOTIDE SEQUENCE [LARGE SCALE GENOMIC DNA]</scope>
    <source>
        <strain evidence="1 2">S6</strain>
    </source>
</reference>
<accession>A0A0F6CLK1</accession>
<dbReference type="HOGENOM" id="CLU_3313014_0_0_14"/>
<proteinExistence type="predicted"/>
<gene>
    <name evidence="1" type="ORF">GCW_00100</name>
</gene>
<dbReference type="KEGG" id="mgz:GCW_00100"/>
<dbReference type="AlphaFoldDB" id="A0A0F6CLK1"/>
<protein>
    <submittedName>
        <fullName evidence="1">Uncharacterized protein</fullName>
    </submittedName>
</protein>
<name>A0A0F6CLK1_MYCGL</name>
<evidence type="ECO:0000313" key="1">
    <source>
        <dbReference type="EMBL" id="AHB99973.1"/>
    </source>
</evidence>
<evidence type="ECO:0000313" key="2">
    <source>
        <dbReference type="Proteomes" id="UP000018735"/>
    </source>
</evidence>
<sequence length="39" mass="4448">MDDPKKINFCSCDHCFPSLLSWLTQEIKNLSSSKPSEFA</sequence>
<dbReference type="Proteomes" id="UP000018735">
    <property type="component" value="Chromosome"/>
</dbReference>
<organism evidence="1 2">
    <name type="scientific">Mycoplasmoides gallisepticum S6</name>
    <dbReference type="NCBI Taxonomy" id="1006581"/>
    <lineage>
        <taxon>Bacteria</taxon>
        <taxon>Bacillati</taxon>
        <taxon>Mycoplasmatota</taxon>
        <taxon>Mycoplasmoidales</taxon>
        <taxon>Mycoplasmoidaceae</taxon>
        <taxon>Mycoplasmoides</taxon>
    </lineage>
</organism>
<dbReference type="EMBL" id="CP006916">
    <property type="protein sequence ID" value="AHB99973.1"/>
    <property type="molecule type" value="Genomic_DNA"/>
</dbReference>